<evidence type="ECO:0000256" key="1">
    <source>
        <dbReference type="ARBA" id="ARBA00004752"/>
    </source>
</evidence>
<dbReference type="GO" id="GO:0030288">
    <property type="term" value="C:outer membrane-bounded periplasmic space"/>
    <property type="evidence" value="ECO:0007669"/>
    <property type="project" value="TreeGrafter"/>
</dbReference>
<dbReference type="GO" id="GO:0008955">
    <property type="term" value="F:peptidoglycan glycosyltransferase activity"/>
    <property type="evidence" value="ECO:0007669"/>
    <property type="project" value="UniProtKB-EC"/>
</dbReference>
<dbReference type="OrthoDB" id="9766909at2"/>
<dbReference type="InterPro" id="IPR023346">
    <property type="entry name" value="Lysozyme-like_dom_sf"/>
</dbReference>
<reference evidence="15 18" key="1">
    <citation type="submission" date="2015-10" db="EMBL/GenBank/DDBJ databases">
        <title>Tn-seq of a polymicrobial infection.</title>
        <authorList>
            <person name="Stacy A."/>
            <person name="Rumbaugh K.P."/>
            <person name="Whiteley M."/>
        </authorList>
    </citation>
    <scope>NUCLEOTIDE SEQUENCE [LARGE SCALE GENOMIC DNA]</scope>
    <source>
        <strain evidence="15 18">624</strain>
    </source>
</reference>
<evidence type="ECO:0000256" key="6">
    <source>
        <dbReference type="ARBA" id="ARBA00022676"/>
    </source>
</evidence>
<keyword evidence="9" id="KW-0511">Multifunctional enzyme</keyword>
<evidence type="ECO:0000313" key="18">
    <source>
        <dbReference type="Proteomes" id="UP000072236"/>
    </source>
</evidence>
<dbReference type="EMBL" id="VSED01000002">
    <property type="protein sequence ID" value="TYA39927.1"/>
    <property type="molecule type" value="Genomic_DNA"/>
</dbReference>
<keyword evidence="5" id="KW-0645">Protease</keyword>
<dbReference type="Pfam" id="PF00905">
    <property type="entry name" value="Transpeptidase"/>
    <property type="match status" value="1"/>
</dbReference>
<dbReference type="EMBL" id="PCGW01000001">
    <property type="protein sequence ID" value="PHO21730.1"/>
    <property type="molecule type" value="Genomic_DNA"/>
</dbReference>
<proteinExistence type="inferred from homology"/>
<dbReference type="RefSeq" id="WP_005553165.1">
    <property type="nucleotide sequence ID" value="NZ_CP012959.1"/>
</dbReference>
<dbReference type="SMR" id="A0A5D0EP60"/>
<keyword evidence="6" id="KW-0328">Glycosyltransferase</keyword>
<dbReference type="GO" id="GO:0006508">
    <property type="term" value="P:proteolysis"/>
    <property type="evidence" value="ECO:0007669"/>
    <property type="project" value="UniProtKB-KW"/>
</dbReference>
<dbReference type="InterPro" id="IPR001264">
    <property type="entry name" value="Glyco_trans_51"/>
</dbReference>
<dbReference type="GO" id="GO:0008658">
    <property type="term" value="F:penicillin binding"/>
    <property type="evidence" value="ECO:0007669"/>
    <property type="project" value="InterPro"/>
</dbReference>
<comment type="similarity">
    <text evidence="3">In the N-terminal section; belongs to the glycosyltransferase 51 family.</text>
</comment>
<keyword evidence="4" id="KW-0121">Carboxypeptidase</keyword>
<reference evidence="17 20" key="3">
    <citation type="submission" date="2019-08" db="EMBL/GenBank/DDBJ databases">
        <title>Whole genome sequencing of Aggregatibacter actinomycetemcomitans cultured from blood stream infections in Denmark reveals a novel phylogenetic lineage expressing serotype a membrane O polysaccharide.</title>
        <authorList>
            <person name="Nedergaard S."/>
            <person name="Kobel C.M."/>
            <person name="Nielsen M.B."/>
            <person name="Moeller R.T."/>
            <person name="Jensen A.B."/>
            <person name="Noerskov-Lauritsen N."/>
        </authorList>
    </citation>
    <scope>NUCLEOTIDE SEQUENCE [LARGE SCALE GENOMIC DNA]</scope>
    <source>
        <strain evidence="17 20">PN_563</strain>
    </source>
</reference>
<dbReference type="EMBL" id="CP012959">
    <property type="protein sequence ID" value="AMQ95123.1"/>
    <property type="molecule type" value="Genomic_DNA"/>
</dbReference>
<evidence type="ECO:0000313" key="19">
    <source>
        <dbReference type="Proteomes" id="UP000226080"/>
    </source>
</evidence>
<evidence type="ECO:0000313" key="17">
    <source>
        <dbReference type="EMBL" id="TYA39927.1"/>
    </source>
</evidence>
<dbReference type="PANTHER" id="PTHR32282:SF15">
    <property type="entry name" value="PENICILLIN-BINDING PROTEIN 1C"/>
    <property type="match status" value="1"/>
</dbReference>
<evidence type="ECO:0000256" key="10">
    <source>
        <dbReference type="ARBA" id="ARBA00044770"/>
    </source>
</evidence>
<dbReference type="GO" id="GO:0004180">
    <property type="term" value="F:carboxypeptidase activity"/>
    <property type="evidence" value="ECO:0007669"/>
    <property type="project" value="UniProtKB-KW"/>
</dbReference>
<accession>A0A5D0EP60</accession>
<sequence>MSQISRKSLYFVLCGLLLTCIGGRFLPHIPLKQRFPYSVAVYDEQQNLLRLTTAKDQKYRLWTPLEELSPQLVDAVLFQEDEWFYYHFGVNPYGLLRGATQTYLFGGSPQGGSTITMQLARILWSIDSRSIGGKIEQILRAVQLELQYSKREILEAYFNFAPYGRNIEGAGTASLIYFNRANKNLNLAEAMTLAILPKNPNAYIQQNNQQLNPQLFNARNKLYARWVESHPKDRQWQSHFKLNYPLRPLEKLPFFAPHFTDQVLQQYAESEAIQNGRIITGLNSGLQRLVERISLRYLQQQKPYGVNNLAVLLVNNRTMQIKALVGSGDYFNQHISGQINGTLAKRSYGSTLKPFIYGLAFDQGLVHPKTILKDLPTTFADYQPENYEGNFLGPVSVTQALLQSRNIPAVGMAQRLKYPDLYDLLKQAKITLPKEKAHYGLSLVLGGAELSMQQLAGLYAALANGGQWQPLQTLKHSPATQSATLLSSESSYMLGDILAQNIRTDIYNKAIKTKLPIYWKTGTSNGLRDAWTAGYFGNYTLVVWFGNFNNKSNPHFIGRRLAAPLFLQLADSIIAQYPNMKDPLSRDKLNLTEVAVCAADGNLPNKYCQQLTKTLFIPGKSPIQVSNIYQQLRVRKGTDVLACATDPNAQTEQKIYEIWGSDYQKMFAQAGIMKRNPIVNVECPYEQQNQSLQHITHNPLKMTSPLENRTYYINMNSPENHIPLTATTSGEVQHLYWFVNNVYLGESPASKAFLWQPTKSGTYQITVADEQGHRTSVSVVVSMVR</sequence>
<reference evidence="16 19" key="2">
    <citation type="submission" date="2017-10" db="EMBL/GenBank/DDBJ databases">
        <title>Draft genome sequences of Aggregatibacter actinomycetemcomitans strains 310a and 310b.</title>
        <authorList>
            <person name="May A.C."/>
            <person name="Ohta H."/>
            <person name="Maeda H."/>
            <person name="Kokeguchi S."/>
            <person name="Cugini C."/>
        </authorList>
    </citation>
    <scope>NUCLEOTIDE SEQUENCE [LARGE SCALE GENOMIC DNA]</scope>
    <source>
        <strain evidence="16 19">310b</strain>
    </source>
</reference>
<feature type="domain" description="Penicillin-binding protein transpeptidase" evidence="12">
    <location>
        <begin position="310"/>
        <end position="557"/>
    </location>
</feature>
<dbReference type="KEGG" id="aact:ACT75_02470"/>
<dbReference type="InterPro" id="IPR012338">
    <property type="entry name" value="Beta-lactam/transpept-like"/>
</dbReference>
<keyword evidence="8" id="KW-0378">Hydrolase</keyword>
<evidence type="ECO:0000259" key="14">
    <source>
        <dbReference type="Pfam" id="PF06832"/>
    </source>
</evidence>
<dbReference type="Pfam" id="PF00912">
    <property type="entry name" value="Transgly"/>
    <property type="match status" value="1"/>
</dbReference>
<keyword evidence="19" id="KW-1185">Reference proteome</keyword>
<comment type="catalytic activity">
    <reaction evidence="11">
        <text>[GlcNAc-(1-&gt;4)-Mur2Ac(oyl-L-Ala-gamma-D-Glu-L-Lys-D-Ala-D-Ala)](n)-di-trans,octa-cis-undecaprenyl diphosphate + beta-D-GlcNAc-(1-&gt;4)-Mur2Ac(oyl-L-Ala-gamma-D-Glu-L-Lys-D-Ala-D-Ala)-di-trans,octa-cis-undecaprenyl diphosphate = [GlcNAc-(1-&gt;4)-Mur2Ac(oyl-L-Ala-gamma-D-Glu-L-Lys-D-Ala-D-Ala)](n+1)-di-trans,octa-cis-undecaprenyl diphosphate + di-trans,octa-cis-undecaprenyl diphosphate + H(+)</text>
        <dbReference type="Rhea" id="RHEA:23708"/>
        <dbReference type="Rhea" id="RHEA-COMP:9602"/>
        <dbReference type="Rhea" id="RHEA-COMP:9603"/>
        <dbReference type="ChEBI" id="CHEBI:15378"/>
        <dbReference type="ChEBI" id="CHEBI:58405"/>
        <dbReference type="ChEBI" id="CHEBI:60033"/>
        <dbReference type="ChEBI" id="CHEBI:78435"/>
        <dbReference type="EC" id="2.4.99.28"/>
    </reaction>
</comment>
<evidence type="ECO:0000256" key="7">
    <source>
        <dbReference type="ARBA" id="ARBA00022679"/>
    </source>
</evidence>
<name>A0A5D0EP60_AGGAC</name>
<evidence type="ECO:0000259" key="13">
    <source>
        <dbReference type="Pfam" id="PF00912"/>
    </source>
</evidence>
<dbReference type="InterPro" id="IPR011815">
    <property type="entry name" value="PBP_1c"/>
</dbReference>
<gene>
    <name evidence="17" type="primary">pbpC</name>
    <name evidence="15" type="ORF">ACT75_02470</name>
    <name evidence="16" type="ORF">CQR80_00835</name>
    <name evidence="17" type="ORF">FXB79_01645</name>
</gene>
<dbReference type="AlphaFoldDB" id="A0A5D0EP60"/>
<organism evidence="17 20">
    <name type="scientific">Aggregatibacter actinomycetemcomitans</name>
    <name type="common">Actinobacillus actinomycetemcomitans</name>
    <name type="synonym">Haemophilus actinomycetemcomitans</name>
    <dbReference type="NCBI Taxonomy" id="714"/>
    <lineage>
        <taxon>Bacteria</taxon>
        <taxon>Pseudomonadati</taxon>
        <taxon>Pseudomonadota</taxon>
        <taxon>Gammaproteobacteria</taxon>
        <taxon>Pasteurellales</taxon>
        <taxon>Pasteurellaceae</taxon>
        <taxon>Aggregatibacter</taxon>
    </lineage>
</organism>
<evidence type="ECO:0000313" key="16">
    <source>
        <dbReference type="EMBL" id="PHO21730.1"/>
    </source>
</evidence>
<dbReference type="NCBIfam" id="TIGR02073">
    <property type="entry name" value="PBP_1c"/>
    <property type="match status" value="1"/>
</dbReference>
<dbReference type="SUPFAM" id="SSF53955">
    <property type="entry name" value="Lysozyme-like"/>
    <property type="match status" value="1"/>
</dbReference>
<comment type="pathway">
    <text evidence="1">Cell wall biogenesis; peptidoglycan biosynthesis.</text>
</comment>
<dbReference type="PANTHER" id="PTHR32282">
    <property type="entry name" value="BINDING PROTEIN TRANSPEPTIDASE, PUTATIVE-RELATED"/>
    <property type="match status" value="1"/>
</dbReference>
<dbReference type="Proteomes" id="UP000323012">
    <property type="component" value="Unassembled WGS sequence"/>
</dbReference>
<dbReference type="InterPro" id="IPR050396">
    <property type="entry name" value="Glycosyltr_51/Transpeptidase"/>
</dbReference>
<evidence type="ECO:0000256" key="5">
    <source>
        <dbReference type="ARBA" id="ARBA00022670"/>
    </source>
</evidence>
<evidence type="ECO:0000256" key="2">
    <source>
        <dbReference type="ARBA" id="ARBA00007090"/>
    </source>
</evidence>
<evidence type="ECO:0000256" key="4">
    <source>
        <dbReference type="ARBA" id="ARBA00022645"/>
    </source>
</evidence>
<evidence type="ECO:0000313" key="20">
    <source>
        <dbReference type="Proteomes" id="UP000323012"/>
    </source>
</evidence>
<feature type="domain" description="Penicillin-binding C-terminal" evidence="14">
    <location>
        <begin position="696"/>
        <end position="778"/>
    </location>
</feature>
<evidence type="ECO:0000256" key="9">
    <source>
        <dbReference type="ARBA" id="ARBA00023268"/>
    </source>
</evidence>
<evidence type="ECO:0000256" key="11">
    <source>
        <dbReference type="ARBA" id="ARBA00049902"/>
    </source>
</evidence>
<dbReference type="Proteomes" id="UP000226080">
    <property type="component" value="Unassembled WGS sequence"/>
</dbReference>
<dbReference type="InterPro" id="IPR009647">
    <property type="entry name" value="PBP_C"/>
</dbReference>
<protein>
    <recommendedName>
        <fullName evidence="10">peptidoglycan glycosyltransferase</fullName>
        <ecNumber evidence="10">2.4.99.28</ecNumber>
    </recommendedName>
</protein>
<evidence type="ECO:0000256" key="8">
    <source>
        <dbReference type="ARBA" id="ARBA00022801"/>
    </source>
</evidence>
<dbReference type="Proteomes" id="UP000072236">
    <property type="component" value="Chromosome"/>
</dbReference>
<dbReference type="Gene3D" id="1.10.3810.10">
    <property type="entry name" value="Biosynthetic peptidoglycan transglycosylase-like"/>
    <property type="match status" value="1"/>
</dbReference>
<feature type="domain" description="Glycosyl transferase family 51" evidence="13">
    <location>
        <begin position="53"/>
        <end position="209"/>
    </location>
</feature>
<dbReference type="InterPro" id="IPR001460">
    <property type="entry name" value="PCN-bd_Tpept"/>
</dbReference>
<keyword evidence="7" id="KW-0808">Transferase</keyword>
<evidence type="ECO:0000313" key="15">
    <source>
        <dbReference type="EMBL" id="AMQ95123.1"/>
    </source>
</evidence>
<comment type="similarity">
    <text evidence="2">In the C-terminal section; belongs to the transpeptidase family.</text>
</comment>
<dbReference type="Pfam" id="PF06832">
    <property type="entry name" value="BiPBP_C"/>
    <property type="match status" value="1"/>
</dbReference>
<dbReference type="Gene3D" id="3.40.710.10">
    <property type="entry name" value="DD-peptidase/beta-lactamase superfamily"/>
    <property type="match status" value="1"/>
</dbReference>
<dbReference type="GO" id="GO:0009252">
    <property type="term" value="P:peptidoglycan biosynthetic process"/>
    <property type="evidence" value="ECO:0007669"/>
    <property type="project" value="UniProtKB-UniPathway"/>
</dbReference>
<evidence type="ECO:0000256" key="3">
    <source>
        <dbReference type="ARBA" id="ARBA00007739"/>
    </source>
</evidence>
<dbReference type="EC" id="2.4.99.28" evidence="10"/>
<evidence type="ECO:0000259" key="12">
    <source>
        <dbReference type="Pfam" id="PF00905"/>
    </source>
</evidence>
<dbReference type="SUPFAM" id="SSF56601">
    <property type="entry name" value="beta-lactamase/transpeptidase-like"/>
    <property type="match status" value="1"/>
</dbReference>
<dbReference type="InterPro" id="IPR036950">
    <property type="entry name" value="PBP_transglycosylase"/>
</dbReference>